<keyword evidence="3" id="KW-0812">Transmembrane</keyword>
<evidence type="ECO:0000313" key="5">
    <source>
        <dbReference type="Proteomes" id="UP000214688"/>
    </source>
</evidence>
<dbReference type="EMBL" id="CP022657">
    <property type="protein sequence ID" value="ASS74426.1"/>
    <property type="molecule type" value="Genomic_DNA"/>
</dbReference>
<sequence>MKNFTLEERRTTMSRLHWKQNRFLHITLWLMLAVGVGMMLLPRIDEWIQERKQNQLLTEWTKELRSSEEQSTKLESSASVNGSPHAAWKEIDGVPVLGTIAIDKIALREAIVKGADPESLDLGIGVVEADRFSGQNDHLVLAGHRSFKPGKHFNRLGELERGDRILIETAEGTVAYAVKTSFLVEPTDLSVLNSHSEEAELTLITCHPMRNPTHRLIVKASQVF</sequence>
<dbReference type="SUPFAM" id="SSF63817">
    <property type="entry name" value="Sortase"/>
    <property type="match status" value="1"/>
</dbReference>
<reference evidence="4 5" key="1">
    <citation type="journal article" date="2015" name="Int. J. Syst. Evol. Microbiol.">
        <title>Tumebacillus algifaecis sp. nov., isolated from decomposing algal scum.</title>
        <authorList>
            <person name="Wu Y.F."/>
            <person name="Zhang B."/>
            <person name="Xing P."/>
            <person name="Wu Q.L."/>
            <person name="Liu S.J."/>
        </authorList>
    </citation>
    <scope>NUCLEOTIDE SEQUENCE [LARGE SCALE GENOMIC DNA]</scope>
    <source>
        <strain evidence="4 5">THMBR28</strain>
    </source>
</reference>
<evidence type="ECO:0000256" key="1">
    <source>
        <dbReference type="ARBA" id="ARBA00022801"/>
    </source>
</evidence>
<keyword evidence="3" id="KW-0472">Membrane</keyword>
<gene>
    <name evidence="4" type="ORF">CIG75_05105</name>
</gene>
<dbReference type="AlphaFoldDB" id="A0A223CZ37"/>
<dbReference type="CDD" id="cd06166">
    <property type="entry name" value="Sortase_D_2"/>
    <property type="match status" value="1"/>
</dbReference>
<dbReference type="InterPro" id="IPR042000">
    <property type="entry name" value="Sortase_D_2"/>
</dbReference>
<keyword evidence="1" id="KW-0378">Hydrolase</keyword>
<proteinExistence type="predicted"/>
<evidence type="ECO:0000256" key="3">
    <source>
        <dbReference type="SAM" id="Phobius"/>
    </source>
</evidence>
<protein>
    <recommendedName>
        <fullName evidence="6">Sortase</fullName>
    </recommendedName>
</protein>
<evidence type="ECO:0000313" key="4">
    <source>
        <dbReference type="EMBL" id="ASS74426.1"/>
    </source>
</evidence>
<organism evidence="4 5">
    <name type="scientific">Tumebacillus algifaecis</name>
    <dbReference type="NCBI Taxonomy" id="1214604"/>
    <lineage>
        <taxon>Bacteria</taxon>
        <taxon>Bacillati</taxon>
        <taxon>Bacillota</taxon>
        <taxon>Bacilli</taxon>
        <taxon>Bacillales</taxon>
        <taxon>Alicyclobacillaceae</taxon>
        <taxon>Tumebacillus</taxon>
    </lineage>
</organism>
<dbReference type="Proteomes" id="UP000214688">
    <property type="component" value="Chromosome"/>
</dbReference>
<dbReference type="Gene3D" id="2.40.260.10">
    <property type="entry name" value="Sortase"/>
    <property type="match status" value="1"/>
</dbReference>
<dbReference type="InterPro" id="IPR023365">
    <property type="entry name" value="Sortase_dom-sf"/>
</dbReference>
<dbReference type="KEGG" id="tab:CIG75_05105"/>
<accession>A0A223CZ37</accession>
<dbReference type="NCBIfam" id="TIGR01076">
    <property type="entry name" value="sortase_fam"/>
    <property type="match status" value="1"/>
</dbReference>
<name>A0A223CZ37_9BACL</name>
<feature type="active site" description="Proton donor/acceptor" evidence="2">
    <location>
        <position position="144"/>
    </location>
</feature>
<evidence type="ECO:0008006" key="6">
    <source>
        <dbReference type="Google" id="ProtNLM"/>
    </source>
</evidence>
<feature type="active site" description="Acyl-thioester intermediate" evidence="2">
    <location>
        <position position="206"/>
    </location>
</feature>
<dbReference type="Pfam" id="PF04203">
    <property type="entry name" value="Sortase"/>
    <property type="match status" value="1"/>
</dbReference>
<feature type="transmembrane region" description="Helical" evidence="3">
    <location>
        <begin position="23"/>
        <end position="41"/>
    </location>
</feature>
<dbReference type="InterPro" id="IPR005754">
    <property type="entry name" value="Sortase"/>
</dbReference>
<keyword evidence="3" id="KW-1133">Transmembrane helix</keyword>
<evidence type="ECO:0000256" key="2">
    <source>
        <dbReference type="PIRSR" id="PIRSR605754-1"/>
    </source>
</evidence>
<dbReference type="GO" id="GO:0016787">
    <property type="term" value="F:hydrolase activity"/>
    <property type="evidence" value="ECO:0007669"/>
    <property type="project" value="UniProtKB-KW"/>
</dbReference>
<keyword evidence="5" id="KW-1185">Reference proteome</keyword>